<proteinExistence type="predicted"/>
<name>A0A8H2W115_9HELO</name>
<protein>
    <submittedName>
        <fullName evidence="1">2373ac8b-865e-42db-9aea-8fe972c4a185</fullName>
    </submittedName>
</protein>
<organism evidence="1 2">
    <name type="scientific">Sclerotinia trifoliorum</name>
    <dbReference type="NCBI Taxonomy" id="28548"/>
    <lineage>
        <taxon>Eukaryota</taxon>
        <taxon>Fungi</taxon>
        <taxon>Dikarya</taxon>
        <taxon>Ascomycota</taxon>
        <taxon>Pezizomycotina</taxon>
        <taxon>Leotiomycetes</taxon>
        <taxon>Helotiales</taxon>
        <taxon>Sclerotiniaceae</taxon>
        <taxon>Sclerotinia</taxon>
    </lineage>
</organism>
<reference evidence="1" key="1">
    <citation type="submission" date="2020-10" db="EMBL/GenBank/DDBJ databases">
        <authorList>
            <person name="Kusch S."/>
        </authorList>
    </citation>
    <scope>NUCLEOTIDE SEQUENCE</scope>
    <source>
        <strain evidence="1">SwB9</strain>
    </source>
</reference>
<dbReference type="AlphaFoldDB" id="A0A8H2W115"/>
<sequence>MDSRIVFTKRLLPANEIRNFPTGFRGQRNTNKTKFMLYKDGFTGSIHDTSTFQQDPFVKSKPLSCYHSL</sequence>
<dbReference type="EMBL" id="CAJHIA010000028">
    <property type="protein sequence ID" value="CAD6447548.1"/>
    <property type="molecule type" value="Genomic_DNA"/>
</dbReference>
<dbReference type="Proteomes" id="UP000624404">
    <property type="component" value="Unassembled WGS sequence"/>
</dbReference>
<gene>
    <name evidence="1" type="ORF">SCLTRI_LOCUS7341</name>
</gene>
<evidence type="ECO:0000313" key="1">
    <source>
        <dbReference type="EMBL" id="CAD6447548.1"/>
    </source>
</evidence>
<evidence type="ECO:0000313" key="2">
    <source>
        <dbReference type="Proteomes" id="UP000624404"/>
    </source>
</evidence>
<keyword evidence="2" id="KW-1185">Reference proteome</keyword>
<comment type="caution">
    <text evidence="1">The sequence shown here is derived from an EMBL/GenBank/DDBJ whole genome shotgun (WGS) entry which is preliminary data.</text>
</comment>
<accession>A0A8H2W115</accession>